<name>A0AAW7X374_9GAMM</name>
<accession>A0AAW7X374</accession>
<sequence length="131" mass="14594">MAIFEQTIDEVARLIQQAGNVAVCWLYGSRAKGTFTSASDIDLAVAFSDERNAKGLMAESPVATLEFSLSQVLSLPVSVVDINRAPVPLAYSVISDGVVIFSRDALRLRAEQHRVWSLWESYKYEFEAHRQ</sequence>
<dbReference type="CDD" id="cd05403">
    <property type="entry name" value="NT_KNTase_like"/>
    <property type="match status" value="1"/>
</dbReference>
<dbReference type="PANTHER" id="PTHR43852:SF3">
    <property type="entry name" value="NUCLEOTIDYLTRANSFERASE"/>
    <property type="match status" value="1"/>
</dbReference>
<dbReference type="NCBIfam" id="NF047752">
    <property type="entry name" value="MntA_antitoxin"/>
    <property type="match status" value="1"/>
</dbReference>
<protein>
    <submittedName>
        <fullName evidence="2">Nucleotidyltransferase domain-containing protein</fullName>
    </submittedName>
</protein>
<dbReference type="RefSeq" id="WP_303490268.1">
    <property type="nucleotide sequence ID" value="NZ_JAUOPB010000001.1"/>
</dbReference>
<dbReference type="Pfam" id="PF18765">
    <property type="entry name" value="Polbeta"/>
    <property type="match status" value="1"/>
</dbReference>
<dbReference type="EMBL" id="JAUOPB010000001">
    <property type="protein sequence ID" value="MDO6421066.1"/>
    <property type="molecule type" value="Genomic_DNA"/>
</dbReference>
<feature type="domain" description="Polymerase beta nucleotidyltransferase" evidence="1">
    <location>
        <begin position="11"/>
        <end position="104"/>
    </location>
</feature>
<proteinExistence type="predicted"/>
<dbReference type="AlphaFoldDB" id="A0AAW7X374"/>
<organism evidence="2 3">
    <name type="scientific">Saccharophagus degradans</name>
    <dbReference type="NCBI Taxonomy" id="86304"/>
    <lineage>
        <taxon>Bacteria</taxon>
        <taxon>Pseudomonadati</taxon>
        <taxon>Pseudomonadota</taxon>
        <taxon>Gammaproteobacteria</taxon>
        <taxon>Cellvibrionales</taxon>
        <taxon>Cellvibrionaceae</taxon>
        <taxon>Saccharophagus</taxon>
    </lineage>
</organism>
<dbReference type="Gene3D" id="3.30.460.10">
    <property type="entry name" value="Beta Polymerase, domain 2"/>
    <property type="match status" value="1"/>
</dbReference>
<dbReference type="InterPro" id="IPR052930">
    <property type="entry name" value="TA_antitoxin_MntA"/>
</dbReference>
<dbReference type="InterPro" id="IPR043519">
    <property type="entry name" value="NT_sf"/>
</dbReference>
<gene>
    <name evidence="2" type="ORF">Q4521_01125</name>
</gene>
<dbReference type="SUPFAM" id="SSF81301">
    <property type="entry name" value="Nucleotidyltransferase"/>
    <property type="match status" value="1"/>
</dbReference>
<reference evidence="2" key="1">
    <citation type="submission" date="2023-07" db="EMBL/GenBank/DDBJ databases">
        <title>Genome content predicts the carbon catabolic preferences of heterotrophic bacteria.</title>
        <authorList>
            <person name="Gralka M."/>
        </authorList>
    </citation>
    <scope>NUCLEOTIDE SEQUENCE</scope>
    <source>
        <strain evidence="2">I3M17_2</strain>
    </source>
</reference>
<dbReference type="PANTHER" id="PTHR43852">
    <property type="entry name" value="NUCLEOTIDYLTRANSFERASE"/>
    <property type="match status" value="1"/>
</dbReference>
<comment type="caution">
    <text evidence="2">The sequence shown here is derived from an EMBL/GenBank/DDBJ whole genome shotgun (WGS) entry which is preliminary data.</text>
</comment>
<dbReference type="InterPro" id="IPR041633">
    <property type="entry name" value="Polbeta"/>
</dbReference>
<evidence type="ECO:0000313" key="3">
    <source>
        <dbReference type="Proteomes" id="UP001169760"/>
    </source>
</evidence>
<evidence type="ECO:0000313" key="2">
    <source>
        <dbReference type="EMBL" id="MDO6421066.1"/>
    </source>
</evidence>
<dbReference type="Proteomes" id="UP001169760">
    <property type="component" value="Unassembled WGS sequence"/>
</dbReference>
<evidence type="ECO:0000259" key="1">
    <source>
        <dbReference type="Pfam" id="PF18765"/>
    </source>
</evidence>